<name>A0A1N6HMH7_9LACT</name>
<sequence>MAISIKVDDAVQEWMKKKSRTIITVSLKATRTCCVGIEDVDISYKNPQNNNYMLIQHNGLFIYLDKALPLMKNELHLSMMGKSIFSSIHIEGLKVR</sequence>
<dbReference type="EMBL" id="FSRN01000001">
    <property type="protein sequence ID" value="SIO20970.1"/>
    <property type="molecule type" value="Genomic_DNA"/>
</dbReference>
<dbReference type="AlphaFoldDB" id="A0A1N6HMH7"/>
<dbReference type="Proteomes" id="UP000184758">
    <property type="component" value="Unassembled WGS sequence"/>
</dbReference>
<dbReference type="STRING" id="28230.SAMN05878443_1956"/>
<protein>
    <recommendedName>
        <fullName evidence="3">Fe-S cluster assembly iron-binding protein IscA</fullName>
    </recommendedName>
</protein>
<accession>A0A1N6HMH7</accession>
<keyword evidence="2" id="KW-1185">Reference proteome</keyword>
<gene>
    <name evidence="1" type="ORF">SAMN05878443_1956</name>
</gene>
<organism evidence="1 2">
    <name type="scientific">Carnobacterium alterfunditum</name>
    <dbReference type="NCBI Taxonomy" id="28230"/>
    <lineage>
        <taxon>Bacteria</taxon>
        <taxon>Bacillati</taxon>
        <taxon>Bacillota</taxon>
        <taxon>Bacilli</taxon>
        <taxon>Lactobacillales</taxon>
        <taxon>Carnobacteriaceae</taxon>
        <taxon>Carnobacterium</taxon>
    </lineage>
</organism>
<reference evidence="2" key="1">
    <citation type="submission" date="2016-11" db="EMBL/GenBank/DDBJ databases">
        <authorList>
            <person name="Varghese N."/>
            <person name="Submissions S."/>
        </authorList>
    </citation>
    <scope>NUCLEOTIDE SEQUENCE [LARGE SCALE GENOMIC DNA]</scope>
    <source>
        <strain evidence="2">313</strain>
    </source>
</reference>
<proteinExistence type="predicted"/>
<dbReference type="eggNOG" id="ENOG5033F6K">
    <property type="taxonomic scope" value="Bacteria"/>
</dbReference>
<evidence type="ECO:0000313" key="1">
    <source>
        <dbReference type="EMBL" id="SIO20970.1"/>
    </source>
</evidence>
<dbReference type="OrthoDB" id="2156604at2"/>
<dbReference type="RefSeq" id="WP_034545567.1">
    <property type="nucleotide sequence ID" value="NZ_FSRN01000001.1"/>
</dbReference>
<evidence type="ECO:0000313" key="2">
    <source>
        <dbReference type="Proteomes" id="UP000184758"/>
    </source>
</evidence>
<evidence type="ECO:0008006" key="3">
    <source>
        <dbReference type="Google" id="ProtNLM"/>
    </source>
</evidence>